<sequence>MRQRVISGIESKTLQTFLQNIQQDDMVVNIMANFFTDLNNYIKQNPIEYMRDFGIEILENKSQPCPICGGSDRFNWRKAGDYPQTGYCRKGCGINGSKILQPLYIITQKTSLPYKDIGARIGFNKSEKWTNPNHFYMRPTPKQKKQEFKLADLDDKKLELFTQSISEHTKNATWKESPYLLAKGIRKMMWVGGHGQTLLDYYRADNTFCALQRLPVSADKTFIKDSQLSGAFHCECNQDGNIETIFIGEGFGTVTAFQYSISELYPASLFLTAGNNNNLLNVAKEARRYYPNADICILTDNDSHKDSTGLKATIKTMSQVNKCWWAMPVTTGEDWCDVFQRGKIAVRDEFRRVLTDRKPTIQ</sequence>
<protein>
    <recommendedName>
        <fullName evidence="1">DNA primase/helicase Gp4 N-terminal Bacteriophage T7-like domain-containing protein</fullName>
    </recommendedName>
</protein>
<dbReference type="AlphaFoldDB" id="A0A5U4SWE5"/>
<dbReference type="GO" id="GO:0004386">
    <property type="term" value="F:helicase activity"/>
    <property type="evidence" value="ECO:0007669"/>
    <property type="project" value="InterPro"/>
</dbReference>
<organism evidence="3">
    <name type="scientific">Salmonella enterica</name>
    <name type="common">Salmonella choleraesuis</name>
    <dbReference type="NCBI Taxonomy" id="28901"/>
    <lineage>
        <taxon>Bacteria</taxon>
        <taxon>Pseudomonadati</taxon>
        <taxon>Pseudomonadota</taxon>
        <taxon>Gammaproteobacteria</taxon>
        <taxon>Enterobacterales</taxon>
        <taxon>Enterobacteriaceae</taxon>
        <taxon>Salmonella</taxon>
    </lineage>
</organism>
<dbReference type="EMBL" id="AAGPEG010000004">
    <property type="protein sequence ID" value="EBQ4952657.1"/>
    <property type="molecule type" value="Genomic_DNA"/>
</dbReference>
<proteinExistence type="predicted"/>
<comment type="caution">
    <text evidence="3">The sequence shown here is derived from an EMBL/GenBank/DDBJ whole genome shotgun (WGS) entry which is preliminary data.</text>
</comment>
<accession>A0A5U4SWE5</accession>
<feature type="domain" description="DNA primase/helicase Gp4 N-terminal Bacteriophage T7-like" evidence="1">
    <location>
        <begin position="60"/>
        <end position="99"/>
    </location>
</feature>
<reference evidence="3" key="1">
    <citation type="submission" date="2018-07" db="EMBL/GenBank/DDBJ databases">
        <authorList>
            <consortium name="PulseNet: The National Subtyping Network for Foodborne Disease Surveillance"/>
            <person name="Tarr C.L."/>
            <person name="Trees E."/>
            <person name="Katz L.S."/>
            <person name="Carleton-Romer H.A."/>
            <person name="Stroika S."/>
            <person name="Kucerova Z."/>
            <person name="Roache K.F."/>
            <person name="Sabol A.L."/>
            <person name="Besser J."/>
            <person name="Gerner-Smidt P."/>
        </authorList>
    </citation>
    <scope>NUCLEOTIDE SEQUENCE</scope>
    <source>
        <strain evidence="3">PNUSAS001735</strain>
        <strain evidence="2">PNUSAS062162</strain>
    </source>
</reference>
<dbReference type="EMBL" id="AAGOCT010000001">
    <property type="protein sequence ID" value="EBQ1694302.1"/>
    <property type="molecule type" value="Genomic_DNA"/>
</dbReference>
<name>A0A5U4SWE5_SALER</name>
<reference evidence="4" key="2">
    <citation type="submission" date="2018-07" db="EMBL/GenBank/DDBJ databases">
        <authorList>
            <consortium name="GenomeTrakr network: Whole genome sequencing for foodborne pathogen traceback"/>
        </authorList>
    </citation>
    <scope>NUCLEOTIDE SEQUENCE</scope>
    <source>
        <strain evidence="4">CFSAN035945</strain>
    </source>
</reference>
<dbReference type="SMART" id="SM00778">
    <property type="entry name" value="Prim_Zn_Ribbon"/>
    <property type="match status" value="1"/>
</dbReference>
<evidence type="ECO:0000313" key="2">
    <source>
        <dbReference type="EMBL" id="EAN5095410.1"/>
    </source>
</evidence>
<dbReference type="GO" id="GO:0008270">
    <property type="term" value="F:zinc ion binding"/>
    <property type="evidence" value="ECO:0007669"/>
    <property type="project" value="InterPro"/>
</dbReference>
<evidence type="ECO:0000259" key="1">
    <source>
        <dbReference type="SMART" id="SM00778"/>
    </source>
</evidence>
<evidence type="ECO:0000313" key="3">
    <source>
        <dbReference type="EMBL" id="EBQ1694302.1"/>
    </source>
</evidence>
<evidence type="ECO:0000313" key="4">
    <source>
        <dbReference type="EMBL" id="EBQ4952657.1"/>
    </source>
</evidence>
<dbReference type="Pfam" id="PF08273">
    <property type="entry name" value="Zn_Ribbon_Prim"/>
    <property type="match status" value="1"/>
</dbReference>
<gene>
    <name evidence="3" type="ORF">A0246_00660</name>
    <name evidence="4" type="ORF">AIX67_09160</name>
    <name evidence="2" type="ORF">EIM52_00665</name>
</gene>
<dbReference type="InterPro" id="IPR013237">
    <property type="entry name" value="Phage_T7_Gp4_N"/>
</dbReference>
<dbReference type="EMBL" id="AACYJB010000001">
    <property type="protein sequence ID" value="EAN5095410.1"/>
    <property type="molecule type" value="Genomic_DNA"/>
</dbReference>